<accession>A0A024UBN0</accession>
<name>A0A024UBN0_9STRA</name>
<feature type="transmembrane region" description="Helical" evidence="2">
    <location>
        <begin position="60"/>
        <end position="81"/>
    </location>
</feature>
<feature type="region of interest" description="Disordered" evidence="1">
    <location>
        <begin position="20"/>
        <end position="40"/>
    </location>
</feature>
<evidence type="ECO:0000256" key="1">
    <source>
        <dbReference type="SAM" id="MobiDB-lite"/>
    </source>
</evidence>
<dbReference type="RefSeq" id="XP_008867521.1">
    <property type="nucleotide sequence ID" value="XM_008869299.1"/>
</dbReference>
<feature type="transmembrane region" description="Helical" evidence="2">
    <location>
        <begin position="126"/>
        <end position="148"/>
    </location>
</feature>
<proteinExistence type="predicted"/>
<keyword evidence="2" id="KW-0812">Transmembrane</keyword>
<feature type="transmembrane region" description="Helical" evidence="2">
    <location>
        <begin position="93"/>
        <end position="114"/>
    </location>
</feature>
<dbReference type="EMBL" id="KI913959">
    <property type="protein sequence ID" value="ETW03292.1"/>
    <property type="molecule type" value="Genomic_DNA"/>
</dbReference>
<reference evidence="3" key="1">
    <citation type="submission" date="2013-12" db="EMBL/GenBank/DDBJ databases">
        <title>The Genome Sequence of Aphanomyces invadans NJM9701.</title>
        <authorList>
            <consortium name="The Broad Institute Genomics Platform"/>
            <person name="Russ C."/>
            <person name="Tyler B."/>
            <person name="van West P."/>
            <person name="Dieguez-Uribeondo J."/>
            <person name="Young S.K."/>
            <person name="Zeng Q."/>
            <person name="Gargeya S."/>
            <person name="Fitzgerald M."/>
            <person name="Abouelleil A."/>
            <person name="Alvarado L."/>
            <person name="Chapman S.B."/>
            <person name="Gainer-Dewar J."/>
            <person name="Goldberg J."/>
            <person name="Griggs A."/>
            <person name="Gujja S."/>
            <person name="Hansen M."/>
            <person name="Howarth C."/>
            <person name="Imamovic A."/>
            <person name="Ireland A."/>
            <person name="Larimer J."/>
            <person name="McCowan C."/>
            <person name="Murphy C."/>
            <person name="Pearson M."/>
            <person name="Poon T.W."/>
            <person name="Priest M."/>
            <person name="Roberts A."/>
            <person name="Saif S."/>
            <person name="Shea T."/>
            <person name="Sykes S."/>
            <person name="Wortman J."/>
            <person name="Nusbaum C."/>
            <person name="Birren B."/>
        </authorList>
    </citation>
    <scope>NUCLEOTIDE SEQUENCE [LARGE SCALE GENOMIC DNA]</scope>
    <source>
        <strain evidence="3">NJM9701</strain>
    </source>
</reference>
<dbReference type="GeneID" id="20081845"/>
<dbReference type="VEuPathDB" id="FungiDB:H310_04795"/>
<sequence length="192" mass="20561">MQQKGTTTSLRWRCRISRRNRGHATPSAHNHGNVGRGGGSTHGAISQLAIGGMGREFRAFAVKSAVFGSAIWVVAALFVKWTRRVFFDSNAPLLYTLLLFAASIPVSFAIVQTARVALGSLTKPNVLFSIVIATTVAGMLDGAAMVLFPDALYGGAGDGLATGAAWILWGVGWCLFWTIDEECFETNALRVK</sequence>
<protein>
    <submittedName>
        <fullName evidence="3">Uncharacterized protein</fullName>
    </submittedName>
</protein>
<feature type="transmembrane region" description="Helical" evidence="2">
    <location>
        <begin position="160"/>
        <end position="179"/>
    </location>
</feature>
<gene>
    <name evidence="3" type="ORF">H310_04795</name>
</gene>
<organism evidence="3">
    <name type="scientific">Aphanomyces invadans</name>
    <dbReference type="NCBI Taxonomy" id="157072"/>
    <lineage>
        <taxon>Eukaryota</taxon>
        <taxon>Sar</taxon>
        <taxon>Stramenopiles</taxon>
        <taxon>Oomycota</taxon>
        <taxon>Saprolegniomycetes</taxon>
        <taxon>Saprolegniales</taxon>
        <taxon>Verrucalvaceae</taxon>
        <taxon>Aphanomyces</taxon>
    </lineage>
</organism>
<dbReference type="AlphaFoldDB" id="A0A024UBN0"/>
<evidence type="ECO:0000313" key="3">
    <source>
        <dbReference type="EMBL" id="ETW03292.1"/>
    </source>
</evidence>
<keyword evidence="2" id="KW-0472">Membrane</keyword>
<evidence type="ECO:0000256" key="2">
    <source>
        <dbReference type="SAM" id="Phobius"/>
    </source>
</evidence>
<keyword evidence="2" id="KW-1133">Transmembrane helix</keyword>